<reference evidence="1" key="1">
    <citation type="submission" date="2022-11" db="EMBL/GenBank/DDBJ databases">
        <title>Genome Sequence of Boeremia exigua.</title>
        <authorList>
            <person name="Buettner E."/>
        </authorList>
    </citation>
    <scope>NUCLEOTIDE SEQUENCE</scope>
    <source>
        <strain evidence="1">CU02</strain>
    </source>
</reference>
<protein>
    <submittedName>
        <fullName evidence="1">Uncharacterized protein</fullName>
    </submittedName>
</protein>
<dbReference type="Proteomes" id="UP001153331">
    <property type="component" value="Unassembled WGS sequence"/>
</dbReference>
<dbReference type="EMBL" id="JAPHNI010001514">
    <property type="protein sequence ID" value="KAJ8105409.1"/>
    <property type="molecule type" value="Genomic_DNA"/>
</dbReference>
<name>A0ACC2HQR1_9PLEO</name>
<accession>A0ACC2HQR1</accession>
<proteinExistence type="predicted"/>
<keyword evidence="2" id="KW-1185">Reference proteome</keyword>
<sequence length="622" mass="69236">MPSRDSESPEETYFNDLTQQVPEANGDRQSPTQNSQEGTKDNAAKQKRIACVLCRKRKLRCDGARPTCATCKRLSHDCAYDEVRKKSGPKRGYVKLLEQRLQQVETLLKSQDPADSTKGAPQQDSTTAYVANTIQQGTSTRTQSSNPFDKSLESLLDSQRPSVPAFQSEGATTNGGDADFQWEMIGLGLEEPLPPQDVMDELYQIYFTKIHPSIPLIHRPRFMAALNLAPHMRPPVCLRYSMWTMAASVVDKYNGLQEHFYHRARKYAQLDELRGHGESTITLAHCQAWALLCSYEFKNMYFPRAWLSSGRAVRLAQMMQLHRLDGAGLDVKQCLPPPKDWTEREERRRTFWMCFSIDRYASIGTGWPLLIDERDIMTNLPASDDAFERSRAMATGSLEQALKPMGAANLHSLGGIALTAAMFGRNLLHLHRPTAEDRDNDLNGAFWTRHRQIEQVLLQTSLHLPDHLRMPGGRDDPNVVFTNMCIQTSAICLHQAAIFKADKYQMPASVGNESKIRYEPVHCLLRVCGSQGVCPVPEDATERPADGVVTPVPPPSHAGAASQKPADRVVLGAAGSGPRGRRHSEAIHAGGQEERGHPCQHGHGGLQLHLRGPRDAGAERTD</sequence>
<organism evidence="1 2">
    <name type="scientific">Boeremia exigua</name>
    <dbReference type="NCBI Taxonomy" id="749465"/>
    <lineage>
        <taxon>Eukaryota</taxon>
        <taxon>Fungi</taxon>
        <taxon>Dikarya</taxon>
        <taxon>Ascomycota</taxon>
        <taxon>Pezizomycotina</taxon>
        <taxon>Dothideomycetes</taxon>
        <taxon>Pleosporomycetidae</taxon>
        <taxon>Pleosporales</taxon>
        <taxon>Pleosporineae</taxon>
        <taxon>Didymellaceae</taxon>
        <taxon>Boeremia</taxon>
    </lineage>
</organism>
<evidence type="ECO:0000313" key="2">
    <source>
        <dbReference type="Proteomes" id="UP001153331"/>
    </source>
</evidence>
<gene>
    <name evidence="1" type="ORF">OPT61_g10196</name>
</gene>
<evidence type="ECO:0000313" key="1">
    <source>
        <dbReference type="EMBL" id="KAJ8105409.1"/>
    </source>
</evidence>
<comment type="caution">
    <text evidence="1">The sequence shown here is derived from an EMBL/GenBank/DDBJ whole genome shotgun (WGS) entry which is preliminary data.</text>
</comment>